<dbReference type="RefSeq" id="WP_046858967.1">
    <property type="nucleotide sequence ID" value="NZ_CP011412.1"/>
</dbReference>
<evidence type="ECO:0000313" key="4">
    <source>
        <dbReference type="Proteomes" id="UP000034410"/>
    </source>
</evidence>
<dbReference type="CDD" id="cd19094">
    <property type="entry name" value="AKR_Tas-like"/>
    <property type="match status" value="1"/>
</dbReference>
<dbReference type="AlphaFoldDB" id="A0A0F7JWG4"/>
<dbReference type="KEGG" id="seds:AAY24_06325"/>
<evidence type="ECO:0000259" key="2">
    <source>
        <dbReference type="Pfam" id="PF00248"/>
    </source>
</evidence>
<dbReference type="EMBL" id="CP011412">
    <property type="protein sequence ID" value="AKH20032.1"/>
    <property type="molecule type" value="Genomic_DNA"/>
</dbReference>
<dbReference type="PANTHER" id="PTHR43364">
    <property type="entry name" value="NADH-SPECIFIC METHYLGLYOXAL REDUCTASE-RELATED"/>
    <property type="match status" value="1"/>
</dbReference>
<protein>
    <submittedName>
        <fullName evidence="3">Aldo/keto reductase</fullName>
    </submittedName>
</protein>
<sequence length="350" mass="38860">MKYSKLGSSNVEVSRVCLGTMTWGSQNSQQDANAQIEYALSQGINFIDTAEMYAVPPTAKTYGTTETIIGNWLAQNSSRRSEFILASKIAGNGLKYIRNGGDITGEAVISSVDASLQRLQTDYIDLYQLHWPNRTSPHFAKHHPGMLRFTDVDTQAHTAQMLEILQALDECVKAGKIRYFGLSDDTPWGINEYIRLSEQHDLVRVTSIQNEFNLLHTKDWPYLIENCVHADVAYLPWSPLAAGALTGKYIDGARPAGTRWSKMQRNGLFRDTETSNAAVKAYVEVAQRHGLTPAQLALAWCNQVDGVTSTIIGATSMAQLQEDIAAFELTLDETVLKDIASVHRQYPVPF</sequence>
<dbReference type="InterPro" id="IPR023210">
    <property type="entry name" value="NADP_OxRdtase_dom"/>
</dbReference>
<dbReference type="PATRIC" id="fig|1543721.4.peg.1310"/>
<dbReference type="InterPro" id="IPR050523">
    <property type="entry name" value="AKR_Detox_Biosynth"/>
</dbReference>
<keyword evidence="1" id="KW-0560">Oxidoreductase</keyword>
<dbReference type="GO" id="GO:0016491">
    <property type="term" value="F:oxidoreductase activity"/>
    <property type="evidence" value="ECO:0007669"/>
    <property type="project" value="UniProtKB-KW"/>
</dbReference>
<feature type="domain" description="NADP-dependent oxidoreductase" evidence="2">
    <location>
        <begin position="16"/>
        <end position="342"/>
    </location>
</feature>
<gene>
    <name evidence="3" type="ORF">AAY24_06325</name>
</gene>
<dbReference type="OrthoDB" id="9772407at2"/>
<evidence type="ECO:0000313" key="3">
    <source>
        <dbReference type="EMBL" id="AKH20032.1"/>
    </source>
</evidence>
<dbReference type="InterPro" id="IPR036812">
    <property type="entry name" value="NAD(P)_OxRdtase_dom_sf"/>
</dbReference>
<dbReference type="SUPFAM" id="SSF51430">
    <property type="entry name" value="NAD(P)-linked oxidoreductase"/>
    <property type="match status" value="1"/>
</dbReference>
<dbReference type="PANTHER" id="PTHR43364:SF4">
    <property type="entry name" value="NAD(P)-LINKED OXIDOREDUCTASE SUPERFAMILY PROTEIN"/>
    <property type="match status" value="1"/>
</dbReference>
<organism evidence="3 4">
    <name type="scientific">Sedimenticola thiotaurini</name>
    <dbReference type="NCBI Taxonomy" id="1543721"/>
    <lineage>
        <taxon>Bacteria</taxon>
        <taxon>Pseudomonadati</taxon>
        <taxon>Pseudomonadota</taxon>
        <taxon>Gammaproteobacteria</taxon>
        <taxon>Chromatiales</taxon>
        <taxon>Sedimenticolaceae</taxon>
        <taxon>Sedimenticola</taxon>
    </lineage>
</organism>
<dbReference type="Pfam" id="PF00248">
    <property type="entry name" value="Aldo_ket_red"/>
    <property type="match status" value="1"/>
</dbReference>
<name>A0A0F7JWG4_9GAMM</name>
<dbReference type="Proteomes" id="UP000034410">
    <property type="component" value="Chromosome"/>
</dbReference>
<dbReference type="Gene3D" id="3.20.20.100">
    <property type="entry name" value="NADP-dependent oxidoreductase domain"/>
    <property type="match status" value="1"/>
</dbReference>
<proteinExistence type="predicted"/>
<reference evidence="3 4" key="1">
    <citation type="journal article" date="2015" name="Genome Announc.">
        <title>Complete Genome Sequence of Sedimenticola thiotaurini Strain SIP-G1, a Polyphosphate- and Polyhydroxyalkanoate-Accumulating Sulfur-Oxidizing Gammaproteobacterium Isolated from Salt Marsh Sediments.</title>
        <authorList>
            <person name="Flood B.E."/>
            <person name="Jones D.S."/>
            <person name="Bailey J.V."/>
        </authorList>
    </citation>
    <scope>NUCLEOTIDE SEQUENCE [LARGE SCALE GENOMIC DNA]</scope>
    <source>
        <strain evidence="3 4">SIP-G1</strain>
    </source>
</reference>
<evidence type="ECO:0000256" key="1">
    <source>
        <dbReference type="ARBA" id="ARBA00023002"/>
    </source>
</evidence>
<keyword evidence="4" id="KW-1185">Reference proteome</keyword>
<accession>A0A0F7JWG4</accession>